<comment type="pathway">
    <text evidence="1 11">Lipid metabolism; fatty acid biosynthesis.</text>
</comment>
<evidence type="ECO:0000256" key="2">
    <source>
        <dbReference type="ARBA" id="ARBA00008467"/>
    </source>
</evidence>
<dbReference type="FunFam" id="3.40.47.10:FF:000009">
    <property type="entry name" value="3-oxoacyl-[acyl-carrier-protein] synthase 2"/>
    <property type="match status" value="1"/>
</dbReference>
<keyword evidence="5 11" id="KW-0444">Lipid biosynthesis</keyword>
<evidence type="ECO:0000256" key="12">
    <source>
        <dbReference type="PIRSR" id="PIRSR000447-1"/>
    </source>
</evidence>
<keyword evidence="9 11" id="KW-0275">Fatty acid biosynthesis</keyword>
<dbReference type="NCBIfam" id="TIGR03150">
    <property type="entry name" value="fabF"/>
    <property type="match status" value="1"/>
</dbReference>
<comment type="catalytic activity">
    <reaction evidence="11">
        <text>(9Z)-hexadecenoyl-[ACP] + malonyl-[ACP] + H(+) = 3-oxo-(11Z)-octadecenoyl-[ACP] + holo-[ACP] + CO2</text>
        <dbReference type="Rhea" id="RHEA:55040"/>
        <dbReference type="Rhea" id="RHEA-COMP:9623"/>
        <dbReference type="Rhea" id="RHEA-COMP:9685"/>
        <dbReference type="Rhea" id="RHEA-COMP:10800"/>
        <dbReference type="Rhea" id="RHEA-COMP:14074"/>
        <dbReference type="ChEBI" id="CHEBI:15378"/>
        <dbReference type="ChEBI" id="CHEBI:16526"/>
        <dbReference type="ChEBI" id="CHEBI:64479"/>
        <dbReference type="ChEBI" id="CHEBI:78449"/>
        <dbReference type="ChEBI" id="CHEBI:83989"/>
        <dbReference type="ChEBI" id="CHEBI:138538"/>
        <dbReference type="EC" id="2.3.1.179"/>
    </reaction>
</comment>
<dbReference type="PROSITE" id="PS00606">
    <property type="entry name" value="KS3_1"/>
    <property type="match status" value="1"/>
</dbReference>
<dbReference type="GO" id="GO:0006633">
    <property type="term" value="P:fatty acid biosynthetic process"/>
    <property type="evidence" value="ECO:0007669"/>
    <property type="project" value="UniProtKB-UniRule"/>
</dbReference>
<feature type="domain" description="Ketosynthase family 3 (KS3)" evidence="14">
    <location>
        <begin position="3"/>
        <end position="421"/>
    </location>
</feature>
<keyword evidence="8" id="KW-0443">Lipid metabolism</keyword>
<comment type="similarity">
    <text evidence="2 11 13">Belongs to the thiolase-like superfamily. Beta-ketoacyl-ACP synthases family.</text>
</comment>
<evidence type="ECO:0000256" key="7">
    <source>
        <dbReference type="ARBA" id="ARBA00022832"/>
    </source>
</evidence>
<dbReference type="CDD" id="cd00834">
    <property type="entry name" value="KAS_I_II"/>
    <property type="match status" value="1"/>
</dbReference>
<comment type="function">
    <text evidence="11">Involved in the type II fatty acid elongation cycle. Catalyzes the elongation of a wide range of acyl-ACP by the addition of two carbons from malonyl-ACP to an acyl acceptor. Can efficiently catalyze the conversion of palmitoleoyl-ACP (cis-hexadec-9-enoyl-ACP) to cis-vaccenoyl-ACP (cis-octadec-11-enoyl-ACP), an essential step in the thermal regulation of fatty acid composition.</text>
</comment>
<dbReference type="InterPro" id="IPR000794">
    <property type="entry name" value="Beta-ketoacyl_synthase"/>
</dbReference>
<dbReference type="SUPFAM" id="SSF53901">
    <property type="entry name" value="Thiolase-like"/>
    <property type="match status" value="2"/>
</dbReference>
<dbReference type="EC" id="2.3.1.179" evidence="3 11"/>
<evidence type="ECO:0000256" key="13">
    <source>
        <dbReference type="RuleBase" id="RU003694"/>
    </source>
</evidence>
<dbReference type="PROSITE" id="PS52004">
    <property type="entry name" value="KS3_2"/>
    <property type="match status" value="1"/>
</dbReference>
<dbReference type="RefSeq" id="WP_045916502.1">
    <property type="nucleotide sequence ID" value="NZ_LAOA01000002.1"/>
</dbReference>
<comment type="caution">
    <text evidence="15">The sequence shown here is derived from an EMBL/GenBank/DDBJ whole genome shotgun (WGS) entry which is preliminary data.</text>
</comment>
<dbReference type="InterPro" id="IPR014030">
    <property type="entry name" value="Ketoacyl_synth_N"/>
</dbReference>
<accession>A0A0F3PEH3</accession>
<dbReference type="Pfam" id="PF00109">
    <property type="entry name" value="ketoacyl-synt"/>
    <property type="match status" value="1"/>
</dbReference>
<dbReference type="UniPathway" id="UPA00094"/>
<dbReference type="InterPro" id="IPR018201">
    <property type="entry name" value="Ketoacyl_synth_AS"/>
</dbReference>
<keyword evidence="7" id="KW-0276">Fatty acid metabolism</keyword>
<evidence type="ECO:0000256" key="8">
    <source>
        <dbReference type="ARBA" id="ARBA00023098"/>
    </source>
</evidence>
<keyword evidence="10 11" id="KW-0012">Acyltransferase</keyword>
<dbReference type="SMART" id="SM00825">
    <property type="entry name" value="PKS_KS"/>
    <property type="match status" value="1"/>
</dbReference>
<sequence length="423" mass="45353">MGNRRVVITGIGMVTPLGVNAKSSWENLIQCKSGITRIHRFDTSNLKCKIAGLVLHDSTLKIYSIRGHELLVDSTDKKKDIFIQYGIIAAQEAIEDSGIDLSNNEEVKDNTGIIIGTGLGGIQSTADNVINLYINNKISTYFIPSILSNLISGHISIMYGFRGPNQSVNSACATGAQAISDAARMIKCDEANIMIAGGAEAAITDISMAGFNAIKALSTKYNDNPKAACRPWDKDRNGFVMSEGAGVVVLEELEHAKKRRAKIYAELTGYGLSSDAYHITSPHPEGIGSKIAMLKAIKTSKIHIGDINYINAHATSTEKGDLIELKAIKNLILKENSKVAISSTKSSTGHLLGASGSVEIIFSALALQNQVIPATLNLDNPIEEAKDINLVPNIPQECKINHILSNSFGFGSTNVSIVLTKFA</sequence>
<keyword evidence="6 11" id="KW-0808">Transferase</keyword>
<reference evidence="15 16" key="1">
    <citation type="submission" date="2015-01" db="EMBL/GenBank/DDBJ databases">
        <title>Genome Sequencing of Rickettsiales.</title>
        <authorList>
            <person name="Daugherty S.C."/>
            <person name="Su Q."/>
            <person name="Abolude K."/>
            <person name="Beier-Sexton M."/>
            <person name="Carlyon J.A."/>
            <person name="Carter R."/>
            <person name="Day N.P."/>
            <person name="Dumler S.J."/>
            <person name="Dyachenko V."/>
            <person name="Godinez A."/>
            <person name="Kurtti T.J."/>
            <person name="Lichay M."/>
            <person name="Mullins K.E."/>
            <person name="Ott S."/>
            <person name="Pappas-Brown V."/>
            <person name="Paris D.H."/>
            <person name="Patel P."/>
            <person name="Richards A.L."/>
            <person name="Sadzewicz L."/>
            <person name="Sears K."/>
            <person name="Seidman D."/>
            <person name="Sengamalay N."/>
            <person name="Stenos J."/>
            <person name="Tallon L.J."/>
            <person name="Vincent G."/>
            <person name="Fraser C.M."/>
            <person name="Munderloh U."/>
            <person name="Dunning-Hotopp J.C."/>
        </authorList>
    </citation>
    <scope>NUCLEOTIDE SEQUENCE [LARGE SCALE GENOMIC DNA]</scope>
    <source>
        <strain evidence="15 16">TA716</strain>
    </source>
</reference>
<gene>
    <name evidence="15" type="primary">fabF</name>
    <name evidence="15" type="ORF">OTSTA716_0077</name>
</gene>
<evidence type="ECO:0000256" key="10">
    <source>
        <dbReference type="ARBA" id="ARBA00023315"/>
    </source>
</evidence>
<evidence type="ECO:0000256" key="4">
    <source>
        <dbReference type="ARBA" id="ARBA00014657"/>
    </source>
</evidence>
<dbReference type="GO" id="GO:0004315">
    <property type="term" value="F:3-oxoacyl-[acyl-carrier-protein] synthase activity"/>
    <property type="evidence" value="ECO:0007669"/>
    <property type="project" value="UniProtKB-UniRule"/>
</dbReference>
<dbReference type="Pfam" id="PF02801">
    <property type="entry name" value="Ketoacyl-synt_C"/>
    <property type="match status" value="1"/>
</dbReference>
<evidence type="ECO:0000256" key="9">
    <source>
        <dbReference type="ARBA" id="ARBA00023160"/>
    </source>
</evidence>
<dbReference type="PIRSF" id="PIRSF000447">
    <property type="entry name" value="KAS_II"/>
    <property type="match status" value="1"/>
</dbReference>
<evidence type="ECO:0000313" key="16">
    <source>
        <dbReference type="Proteomes" id="UP000033671"/>
    </source>
</evidence>
<dbReference type="Proteomes" id="UP000033671">
    <property type="component" value="Unassembled WGS sequence"/>
</dbReference>
<dbReference type="Gene3D" id="3.40.47.10">
    <property type="match status" value="1"/>
</dbReference>
<protein>
    <recommendedName>
        <fullName evidence="4 11">3-oxoacyl-[acyl-carrier-protein] synthase 2</fullName>
        <ecNumber evidence="3 11">2.3.1.179</ecNumber>
    </recommendedName>
</protein>
<evidence type="ECO:0000259" key="14">
    <source>
        <dbReference type="PROSITE" id="PS52004"/>
    </source>
</evidence>
<dbReference type="InterPro" id="IPR014031">
    <property type="entry name" value="Ketoacyl_synth_C"/>
</dbReference>
<dbReference type="PATRIC" id="fig|1359175.3.peg.1313"/>
<dbReference type="InterPro" id="IPR017568">
    <property type="entry name" value="3-oxoacyl-ACP_synth-2"/>
</dbReference>
<name>A0A0F3PEH3_ORITS</name>
<dbReference type="EMBL" id="LAOA01000002">
    <property type="protein sequence ID" value="KJV77619.1"/>
    <property type="molecule type" value="Genomic_DNA"/>
</dbReference>
<dbReference type="NCBIfam" id="NF005589">
    <property type="entry name" value="PRK07314.1"/>
    <property type="match status" value="1"/>
</dbReference>
<dbReference type="PANTHER" id="PTHR11712">
    <property type="entry name" value="POLYKETIDE SYNTHASE-RELATED"/>
    <property type="match status" value="1"/>
</dbReference>
<dbReference type="InterPro" id="IPR020841">
    <property type="entry name" value="PKS_Beta-ketoAc_synthase_dom"/>
</dbReference>
<evidence type="ECO:0000256" key="3">
    <source>
        <dbReference type="ARBA" id="ARBA00012356"/>
    </source>
</evidence>
<comment type="catalytic activity">
    <reaction evidence="11">
        <text>a fatty acyl-[ACP] + malonyl-[ACP] + H(+) = a 3-oxoacyl-[ACP] + holo-[ACP] + CO2</text>
        <dbReference type="Rhea" id="RHEA:22836"/>
        <dbReference type="Rhea" id="RHEA-COMP:9623"/>
        <dbReference type="Rhea" id="RHEA-COMP:9685"/>
        <dbReference type="Rhea" id="RHEA-COMP:9916"/>
        <dbReference type="Rhea" id="RHEA-COMP:14125"/>
        <dbReference type="ChEBI" id="CHEBI:15378"/>
        <dbReference type="ChEBI" id="CHEBI:16526"/>
        <dbReference type="ChEBI" id="CHEBI:64479"/>
        <dbReference type="ChEBI" id="CHEBI:78449"/>
        <dbReference type="ChEBI" id="CHEBI:78776"/>
        <dbReference type="ChEBI" id="CHEBI:138651"/>
    </reaction>
</comment>
<dbReference type="AlphaFoldDB" id="A0A0F3PEH3"/>
<evidence type="ECO:0000256" key="11">
    <source>
        <dbReference type="PIRNR" id="PIRNR000447"/>
    </source>
</evidence>
<feature type="active site" description="For beta-ketoacyl synthase activity" evidence="12">
    <location>
        <position position="172"/>
    </location>
</feature>
<dbReference type="PANTHER" id="PTHR11712:SF336">
    <property type="entry name" value="3-OXOACYL-[ACYL-CARRIER-PROTEIN] SYNTHASE, MITOCHONDRIAL"/>
    <property type="match status" value="1"/>
</dbReference>
<dbReference type="InterPro" id="IPR016039">
    <property type="entry name" value="Thiolase-like"/>
</dbReference>
<evidence type="ECO:0000256" key="1">
    <source>
        <dbReference type="ARBA" id="ARBA00005194"/>
    </source>
</evidence>
<evidence type="ECO:0000256" key="6">
    <source>
        <dbReference type="ARBA" id="ARBA00022679"/>
    </source>
</evidence>
<evidence type="ECO:0000313" key="15">
    <source>
        <dbReference type="EMBL" id="KJV77619.1"/>
    </source>
</evidence>
<evidence type="ECO:0000256" key="5">
    <source>
        <dbReference type="ARBA" id="ARBA00022516"/>
    </source>
</evidence>
<proteinExistence type="inferred from homology"/>
<organism evidence="15 16">
    <name type="scientific">Orientia tsutsugamushi str. TA716</name>
    <dbReference type="NCBI Taxonomy" id="1359175"/>
    <lineage>
        <taxon>Bacteria</taxon>
        <taxon>Pseudomonadati</taxon>
        <taxon>Pseudomonadota</taxon>
        <taxon>Alphaproteobacteria</taxon>
        <taxon>Rickettsiales</taxon>
        <taxon>Rickettsiaceae</taxon>
        <taxon>Rickettsieae</taxon>
        <taxon>Orientia</taxon>
    </lineage>
</organism>